<comment type="similarity">
    <text evidence="3 7">Belongs to the metallo-beta-lactamase superfamily. Glyoxalase II family.</text>
</comment>
<dbReference type="RefSeq" id="WP_093743530.1">
    <property type="nucleotide sequence ID" value="NZ_FNBP01000009.1"/>
</dbReference>
<evidence type="ECO:0000256" key="2">
    <source>
        <dbReference type="ARBA" id="ARBA00004963"/>
    </source>
</evidence>
<keyword evidence="5 7" id="KW-0378">Hydrolase</keyword>
<evidence type="ECO:0000313" key="10">
    <source>
        <dbReference type="Proteomes" id="UP000199399"/>
    </source>
</evidence>
<feature type="binding site" evidence="7">
    <location>
        <position position="114"/>
    </location>
    <ligand>
        <name>Zn(2+)</name>
        <dbReference type="ChEBI" id="CHEBI:29105"/>
        <label>1</label>
    </ligand>
</feature>
<gene>
    <name evidence="7" type="primary">gloB</name>
    <name evidence="9" type="ORF">SAMN04489759_109155</name>
</gene>
<comment type="function">
    <text evidence="7">Thiolesterase that catalyzes the hydrolysis of S-D-lactoyl-glutathione to form glutathione and D-lactic acid.</text>
</comment>
<dbReference type="GO" id="GO:0019243">
    <property type="term" value="P:methylglyoxal catabolic process to D-lactate via S-lactoyl-glutathione"/>
    <property type="evidence" value="ECO:0007669"/>
    <property type="project" value="UniProtKB-UniRule"/>
</dbReference>
<dbReference type="GO" id="GO:0046872">
    <property type="term" value="F:metal ion binding"/>
    <property type="evidence" value="ECO:0007669"/>
    <property type="project" value="UniProtKB-KW"/>
</dbReference>
<dbReference type="Pfam" id="PF16123">
    <property type="entry name" value="HAGH_C"/>
    <property type="match status" value="1"/>
</dbReference>
<feature type="binding site" evidence="7">
    <location>
        <position position="171"/>
    </location>
    <ligand>
        <name>Zn(2+)</name>
        <dbReference type="ChEBI" id="CHEBI:29105"/>
        <label>2</label>
    </ligand>
</feature>
<sequence>MAFDLVTIPCLSDNYAFLLRDHDSGKVALIDVPEAAPIIAELTTRGWELSQIWLTHHHPDHVQGLADVLERFPARVIGAKADVHRLPPLDRKIDEGDSIDLGALEAEVLDVSGHTVGHIAFYVPKAKTAFTADSLMALGCGRLFEGTPAQMWESLQKLAALPSDTTICSGHEYTAANAKFALTVDPENPALISRSKDIETAREAGRPTVPSPLSLELETNPFLRPADPAIRATLRMPDATDTEVFTEIRKRKDQF</sequence>
<evidence type="ECO:0000256" key="3">
    <source>
        <dbReference type="ARBA" id="ARBA00006759"/>
    </source>
</evidence>
<dbReference type="PANTHER" id="PTHR43705:SF1">
    <property type="entry name" value="HYDROXYACYLGLUTATHIONE HYDROLASE GLOB"/>
    <property type="match status" value="1"/>
</dbReference>
<feature type="domain" description="Metallo-beta-lactamase" evidence="8">
    <location>
        <begin position="13"/>
        <end position="171"/>
    </location>
</feature>
<organism evidence="9 10">
    <name type="scientific">Sulfitobacter delicatus</name>
    <dbReference type="NCBI Taxonomy" id="218672"/>
    <lineage>
        <taxon>Bacteria</taxon>
        <taxon>Pseudomonadati</taxon>
        <taxon>Pseudomonadota</taxon>
        <taxon>Alphaproteobacteria</taxon>
        <taxon>Rhodobacterales</taxon>
        <taxon>Roseobacteraceae</taxon>
        <taxon>Sulfitobacter</taxon>
    </lineage>
</organism>
<dbReference type="CDD" id="cd07723">
    <property type="entry name" value="hydroxyacylglutathione_hydrolase_MBL-fold"/>
    <property type="match status" value="1"/>
</dbReference>
<dbReference type="InterPro" id="IPR001279">
    <property type="entry name" value="Metallo-B-lactamas"/>
</dbReference>
<feature type="binding site" evidence="7">
    <location>
        <position position="133"/>
    </location>
    <ligand>
        <name>Zn(2+)</name>
        <dbReference type="ChEBI" id="CHEBI:29105"/>
        <label>1</label>
    </ligand>
</feature>
<feature type="binding site" evidence="7">
    <location>
        <position position="58"/>
    </location>
    <ligand>
        <name>Zn(2+)</name>
        <dbReference type="ChEBI" id="CHEBI:29105"/>
        <label>1</label>
    </ligand>
</feature>
<keyword evidence="10" id="KW-1185">Reference proteome</keyword>
<dbReference type="PANTHER" id="PTHR43705">
    <property type="entry name" value="HYDROXYACYLGLUTATHIONE HYDROLASE"/>
    <property type="match status" value="1"/>
</dbReference>
<feature type="binding site" evidence="7">
    <location>
        <position position="56"/>
    </location>
    <ligand>
        <name>Zn(2+)</name>
        <dbReference type="ChEBI" id="CHEBI:29105"/>
        <label>1</label>
    </ligand>
</feature>
<dbReference type="GO" id="GO:0004416">
    <property type="term" value="F:hydroxyacylglutathione hydrolase activity"/>
    <property type="evidence" value="ECO:0007669"/>
    <property type="project" value="UniProtKB-UniRule"/>
</dbReference>
<dbReference type="STRING" id="218672.SAMN04489759_109155"/>
<feature type="binding site" evidence="7">
    <location>
        <position position="60"/>
    </location>
    <ligand>
        <name>Zn(2+)</name>
        <dbReference type="ChEBI" id="CHEBI:29105"/>
        <label>2</label>
    </ligand>
</feature>
<comment type="pathway">
    <text evidence="2 7">Secondary metabolite metabolism; methylglyoxal degradation; (R)-lactate from methylglyoxal: step 2/2.</text>
</comment>
<dbReference type="InterPro" id="IPR032282">
    <property type="entry name" value="HAGH_C"/>
</dbReference>
<dbReference type="EC" id="3.1.2.6" evidence="7"/>
<evidence type="ECO:0000313" key="9">
    <source>
        <dbReference type="EMBL" id="SDG62178.1"/>
    </source>
</evidence>
<dbReference type="HAMAP" id="MF_01374">
    <property type="entry name" value="Glyoxalase_2"/>
    <property type="match status" value="1"/>
</dbReference>
<name>A0A1G7VRK9_9RHOB</name>
<dbReference type="InterPro" id="IPR017782">
    <property type="entry name" value="Hydroxyacylglutathione_Hdrlase"/>
</dbReference>
<dbReference type="SUPFAM" id="SSF56281">
    <property type="entry name" value="Metallo-hydrolase/oxidoreductase"/>
    <property type="match status" value="1"/>
</dbReference>
<evidence type="ECO:0000256" key="5">
    <source>
        <dbReference type="ARBA" id="ARBA00022801"/>
    </source>
</evidence>
<dbReference type="Gene3D" id="3.60.15.10">
    <property type="entry name" value="Ribonuclease Z/Hydroxyacylglutathione hydrolase-like"/>
    <property type="match status" value="1"/>
</dbReference>
<dbReference type="Pfam" id="PF00753">
    <property type="entry name" value="Lactamase_B"/>
    <property type="match status" value="1"/>
</dbReference>
<evidence type="ECO:0000259" key="8">
    <source>
        <dbReference type="SMART" id="SM00849"/>
    </source>
</evidence>
<feature type="binding site" evidence="7">
    <location>
        <position position="133"/>
    </location>
    <ligand>
        <name>Zn(2+)</name>
        <dbReference type="ChEBI" id="CHEBI:29105"/>
        <label>2</label>
    </ligand>
</feature>
<comment type="catalytic activity">
    <reaction evidence="1 7">
        <text>an S-(2-hydroxyacyl)glutathione + H2O = a 2-hydroxy carboxylate + glutathione + H(+)</text>
        <dbReference type="Rhea" id="RHEA:21864"/>
        <dbReference type="ChEBI" id="CHEBI:15377"/>
        <dbReference type="ChEBI" id="CHEBI:15378"/>
        <dbReference type="ChEBI" id="CHEBI:57925"/>
        <dbReference type="ChEBI" id="CHEBI:58896"/>
        <dbReference type="ChEBI" id="CHEBI:71261"/>
        <dbReference type="EC" id="3.1.2.6"/>
    </reaction>
</comment>
<dbReference type="AlphaFoldDB" id="A0A1G7VRK9"/>
<dbReference type="NCBIfam" id="TIGR03413">
    <property type="entry name" value="GSH_gloB"/>
    <property type="match status" value="1"/>
</dbReference>
<dbReference type="Proteomes" id="UP000199399">
    <property type="component" value="Unassembled WGS sequence"/>
</dbReference>
<keyword evidence="4 7" id="KW-0479">Metal-binding</keyword>
<dbReference type="PIRSF" id="PIRSF005457">
    <property type="entry name" value="Glx"/>
    <property type="match status" value="1"/>
</dbReference>
<dbReference type="UniPathway" id="UPA00619">
    <property type="reaction ID" value="UER00676"/>
</dbReference>
<dbReference type="InterPro" id="IPR050110">
    <property type="entry name" value="Glyoxalase_II_hydrolase"/>
</dbReference>
<dbReference type="SMART" id="SM00849">
    <property type="entry name" value="Lactamase_B"/>
    <property type="match status" value="1"/>
</dbReference>
<feature type="binding site" evidence="7">
    <location>
        <position position="61"/>
    </location>
    <ligand>
        <name>Zn(2+)</name>
        <dbReference type="ChEBI" id="CHEBI:29105"/>
        <label>2</label>
    </ligand>
</feature>
<evidence type="ECO:0000256" key="7">
    <source>
        <dbReference type="HAMAP-Rule" id="MF_01374"/>
    </source>
</evidence>
<evidence type="ECO:0000256" key="4">
    <source>
        <dbReference type="ARBA" id="ARBA00022723"/>
    </source>
</evidence>
<evidence type="ECO:0000256" key="6">
    <source>
        <dbReference type="ARBA" id="ARBA00022833"/>
    </source>
</evidence>
<dbReference type="EMBL" id="FNBP01000009">
    <property type="protein sequence ID" value="SDG62178.1"/>
    <property type="molecule type" value="Genomic_DNA"/>
</dbReference>
<reference evidence="10" key="1">
    <citation type="submission" date="2016-10" db="EMBL/GenBank/DDBJ databases">
        <authorList>
            <person name="Varghese N."/>
            <person name="Submissions S."/>
        </authorList>
    </citation>
    <scope>NUCLEOTIDE SEQUENCE [LARGE SCALE GENOMIC DNA]</scope>
    <source>
        <strain evidence="10">DSM 16477</strain>
    </source>
</reference>
<evidence type="ECO:0000256" key="1">
    <source>
        <dbReference type="ARBA" id="ARBA00001623"/>
    </source>
</evidence>
<comment type="subunit">
    <text evidence="7">Monomer.</text>
</comment>
<proteinExistence type="inferred from homology"/>
<keyword evidence="6 7" id="KW-0862">Zinc</keyword>
<dbReference type="OrthoDB" id="9802248at2"/>
<accession>A0A1G7VRK9</accession>
<dbReference type="InterPro" id="IPR036866">
    <property type="entry name" value="RibonucZ/Hydroxyglut_hydro"/>
</dbReference>
<protein>
    <recommendedName>
        <fullName evidence="7">Hydroxyacylglutathione hydrolase</fullName>
        <ecNumber evidence="7">3.1.2.6</ecNumber>
    </recommendedName>
    <alternativeName>
        <fullName evidence="7">Glyoxalase II</fullName>
        <shortName evidence="7">Glx II</shortName>
    </alternativeName>
</protein>
<dbReference type="InterPro" id="IPR035680">
    <property type="entry name" value="Clx_II_MBL"/>
</dbReference>
<comment type="cofactor">
    <cofactor evidence="7">
        <name>Zn(2+)</name>
        <dbReference type="ChEBI" id="CHEBI:29105"/>
    </cofactor>
    <text evidence="7">Binds 2 Zn(2+) ions per subunit.</text>
</comment>